<gene>
    <name evidence="1" type="ORF">QEZ52_19195</name>
</gene>
<dbReference type="Gene3D" id="3.30.70.1520">
    <property type="entry name" value="Heterotetrameric sarcosine oxidase"/>
    <property type="match status" value="1"/>
</dbReference>
<dbReference type="InterPro" id="IPR027266">
    <property type="entry name" value="TrmE/GcvT-like"/>
</dbReference>
<evidence type="ECO:0000313" key="2">
    <source>
        <dbReference type="Proteomes" id="UP001623232"/>
    </source>
</evidence>
<name>A0ABZ2XRG1_9RHOB</name>
<protein>
    <submittedName>
        <fullName evidence="1">Sarcosine oxidase, gamma subunit</fullName>
    </submittedName>
</protein>
<dbReference type="Proteomes" id="UP001623232">
    <property type="component" value="Chromosome"/>
</dbReference>
<proteinExistence type="predicted"/>
<evidence type="ECO:0000313" key="1">
    <source>
        <dbReference type="EMBL" id="WZK88699.1"/>
    </source>
</evidence>
<organism evidence="1 2">
    <name type="scientific">Aliisedimentitalea scapharcae</name>
    <dbReference type="NCBI Taxonomy" id="1524259"/>
    <lineage>
        <taxon>Bacteria</taxon>
        <taxon>Pseudomonadati</taxon>
        <taxon>Pseudomonadota</taxon>
        <taxon>Alphaproteobacteria</taxon>
        <taxon>Rhodobacterales</taxon>
        <taxon>Roseobacteraceae</taxon>
        <taxon>Aliisedimentitalea</taxon>
    </lineage>
</organism>
<dbReference type="EMBL" id="CP123584">
    <property type="protein sequence ID" value="WZK88699.1"/>
    <property type="molecule type" value="Genomic_DNA"/>
</dbReference>
<dbReference type="RefSeq" id="WP_406646196.1">
    <property type="nucleotide sequence ID" value="NZ_CP123584.1"/>
</dbReference>
<dbReference type="SUPFAM" id="SSF103025">
    <property type="entry name" value="Folate-binding domain"/>
    <property type="match status" value="1"/>
</dbReference>
<reference evidence="1 2" key="1">
    <citation type="submission" date="2023-04" db="EMBL/GenBank/DDBJ databases">
        <title>Complete genome sequence of Alisedimentitalea scapharcae.</title>
        <authorList>
            <person name="Rong J.-C."/>
            <person name="Yi M.-L."/>
            <person name="Zhao Q."/>
        </authorList>
    </citation>
    <scope>NUCLEOTIDE SEQUENCE [LARGE SCALE GENOMIC DNA]</scope>
    <source>
        <strain evidence="1 2">KCTC 42119</strain>
    </source>
</reference>
<dbReference type="Gene3D" id="3.30.1360.120">
    <property type="entry name" value="Probable tRNA modification gtpase trme, domain 1"/>
    <property type="match status" value="1"/>
</dbReference>
<keyword evidence="2" id="KW-1185">Reference proteome</keyword>
<accession>A0ABZ2XRG1</accession>
<sequence>MGNSGHTLKPITPLGGAEPKVDAFPGLIITERVDRALASLAGRQGQEAAAASAAQGLLGMALPEAARWSMAGDYMAWWMGPDLWMVDAPHDSHENLAGMIKGVTGDAASVVEQTDGWCRFDVDGSRAVEVFERLCNANLRDAETGAATRASMEHLGVFVLCLDAGKTFAVIGPRSSAGSLHHALVAMAKSVI</sequence>